<dbReference type="CDD" id="cd17535">
    <property type="entry name" value="REC_NarL-like"/>
    <property type="match status" value="1"/>
</dbReference>
<dbReference type="PRINTS" id="PR00038">
    <property type="entry name" value="HTHLUXR"/>
</dbReference>
<dbReference type="InterPro" id="IPR000792">
    <property type="entry name" value="Tscrpt_reg_LuxR_C"/>
</dbReference>
<dbReference type="PANTHER" id="PTHR43214:SF24">
    <property type="entry name" value="TRANSCRIPTIONAL REGULATORY PROTEIN NARL-RELATED"/>
    <property type="match status" value="1"/>
</dbReference>
<dbReference type="PROSITE" id="PS50043">
    <property type="entry name" value="HTH_LUXR_2"/>
    <property type="match status" value="1"/>
</dbReference>
<gene>
    <name evidence="8" type="ORF">K7J14_03085</name>
</gene>
<dbReference type="SUPFAM" id="SSF52172">
    <property type="entry name" value="CheY-like"/>
    <property type="match status" value="1"/>
</dbReference>
<evidence type="ECO:0000256" key="4">
    <source>
        <dbReference type="ARBA" id="ARBA00023163"/>
    </source>
</evidence>
<keyword evidence="3" id="KW-0238">DNA-binding</keyword>
<evidence type="ECO:0000256" key="2">
    <source>
        <dbReference type="ARBA" id="ARBA00023015"/>
    </source>
</evidence>
<dbReference type="SMART" id="SM00448">
    <property type="entry name" value="REC"/>
    <property type="match status" value="1"/>
</dbReference>
<keyword evidence="4" id="KW-0804">Transcription</keyword>
<keyword evidence="2" id="KW-0805">Transcription regulation</keyword>
<accession>A0AAE3JI24</accession>
<feature type="domain" description="Response regulatory" evidence="7">
    <location>
        <begin position="9"/>
        <end position="126"/>
    </location>
</feature>
<dbReference type="EMBL" id="JAINWA010000001">
    <property type="protein sequence ID" value="MCD1653681.1"/>
    <property type="molecule type" value="Genomic_DNA"/>
</dbReference>
<evidence type="ECO:0000256" key="3">
    <source>
        <dbReference type="ARBA" id="ARBA00023125"/>
    </source>
</evidence>
<dbReference type="Gene3D" id="3.40.50.2300">
    <property type="match status" value="1"/>
</dbReference>
<dbReference type="InterPro" id="IPR001789">
    <property type="entry name" value="Sig_transdc_resp-reg_receiver"/>
</dbReference>
<proteinExistence type="predicted"/>
<dbReference type="InterPro" id="IPR039420">
    <property type="entry name" value="WalR-like"/>
</dbReference>
<evidence type="ECO:0000313" key="9">
    <source>
        <dbReference type="Proteomes" id="UP001198163"/>
    </source>
</evidence>
<dbReference type="GO" id="GO:0006355">
    <property type="term" value="P:regulation of DNA-templated transcription"/>
    <property type="evidence" value="ECO:0007669"/>
    <property type="project" value="InterPro"/>
</dbReference>
<feature type="modified residue" description="4-aspartylphosphate" evidence="5">
    <location>
        <position position="61"/>
    </location>
</feature>
<evidence type="ECO:0000313" key="8">
    <source>
        <dbReference type="EMBL" id="MCD1653681.1"/>
    </source>
</evidence>
<dbReference type="Pfam" id="PF00196">
    <property type="entry name" value="GerE"/>
    <property type="match status" value="1"/>
</dbReference>
<dbReference type="InterPro" id="IPR058245">
    <property type="entry name" value="NreC/VraR/RcsB-like_REC"/>
</dbReference>
<feature type="domain" description="HTH luxR-type" evidence="6">
    <location>
        <begin position="154"/>
        <end position="222"/>
    </location>
</feature>
<dbReference type="PANTHER" id="PTHR43214">
    <property type="entry name" value="TWO-COMPONENT RESPONSE REGULATOR"/>
    <property type="match status" value="1"/>
</dbReference>
<organism evidence="8 9">
    <name type="scientific">Teretinema zuelzerae</name>
    <dbReference type="NCBI Taxonomy" id="156"/>
    <lineage>
        <taxon>Bacteria</taxon>
        <taxon>Pseudomonadati</taxon>
        <taxon>Spirochaetota</taxon>
        <taxon>Spirochaetia</taxon>
        <taxon>Spirochaetales</taxon>
        <taxon>Treponemataceae</taxon>
        <taxon>Teretinema</taxon>
    </lineage>
</organism>
<keyword evidence="9" id="KW-1185">Reference proteome</keyword>
<protein>
    <submittedName>
        <fullName evidence="8">Response regulator transcription factor</fullName>
    </submittedName>
</protein>
<evidence type="ECO:0000259" key="6">
    <source>
        <dbReference type="PROSITE" id="PS50043"/>
    </source>
</evidence>
<name>A0AAE3JI24_9SPIR</name>
<dbReference type="PROSITE" id="PS50110">
    <property type="entry name" value="RESPONSE_REGULATORY"/>
    <property type="match status" value="1"/>
</dbReference>
<dbReference type="Proteomes" id="UP001198163">
    <property type="component" value="Unassembled WGS sequence"/>
</dbReference>
<dbReference type="AlphaFoldDB" id="A0AAE3JI24"/>
<dbReference type="SMART" id="SM00421">
    <property type="entry name" value="HTH_LUXR"/>
    <property type="match status" value="1"/>
</dbReference>
<reference evidence="8" key="1">
    <citation type="submission" date="2021-08" db="EMBL/GenBank/DDBJ databases">
        <title>Comparative analyses of Brucepasteria parasyntrophica and Teretinema zuelzerae.</title>
        <authorList>
            <person name="Song Y."/>
            <person name="Brune A."/>
        </authorList>
    </citation>
    <scope>NUCLEOTIDE SEQUENCE</scope>
    <source>
        <strain evidence="8">DSM 1903</strain>
    </source>
</reference>
<evidence type="ECO:0000256" key="1">
    <source>
        <dbReference type="ARBA" id="ARBA00022553"/>
    </source>
</evidence>
<dbReference type="GO" id="GO:0000160">
    <property type="term" value="P:phosphorelay signal transduction system"/>
    <property type="evidence" value="ECO:0007669"/>
    <property type="project" value="InterPro"/>
</dbReference>
<evidence type="ECO:0000256" key="5">
    <source>
        <dbReference type="PROSITE-ProRule" id="PRU00169"/>
    </source>
</evidence>
<dbReference type="Pfam" id="PF00072">
    <property type="entry name" value="Response_reg"/>
    <property type="match status" value="1"/>
</dbReference>
<sequence>MSETMQKTRILLVDDQYLFLESLKLVLTTLAPDFEIVGTAQNGEEALSFLETEAVDVVLMDVYMPVMDGVAAVRTAMKKHPGVSVIMLTTFEDDDYVTEALAQGAKGYLLKNIAPHMLVTAVRAVVSGSILIDPNIASSLIQQLKERNPHESGQHSLPDWYYELTQRERGIIKLILRGLSNKEIAAEIHVGEQTIRNYVSTIYDKLSVTCRKEAILKTKDIPPFYLD</sequence>
<comment type="caution">
    <text evidence="8">The sequence shown here is derived from an EMBL/GenBank/DDBJ whole genome shotgun (WGS) entry which is preliminary data.</text>
</comment>
<dbReference type="CDD" id="cd06170">
    <property type="entry name" value="LuxR_C_like"/>
    <property type="match status" value="1"/>
</dbReference>
<dbReference type="InterPro" id="IPR011006">
    <property type="entry name" value="CheY-like_superfamily"/>
</dbReference>
<evidence type="ECO:0000259" key="7">
    <source>
        <dbReference type="PROSITE" id="PS50110"/>
    </source>
</evidence>
<keyword evidence="1 5" id="KW-0597">Phosphoprotein</keyword>
<dbReference type="RefSeq" id="WP_230752975.1">
    <property type="nucleotide sequence ID" value="NZ_JAINWA010000001.1"/>
</dbReference>
<dbReference type="GO" id="GO:0003677">
    <property type="term" value="F:DNA binding"/>
    <property type="evidence" value="ECO:0007669"/>
    <property type="project" value="UniProtKB-KW"/>
</dbReference>